<reference evidence="3" key="1">
    <citation type="submission" date="2023-03" db="EMBL/GenBank/DDBJ databases">
        <title>Chromosome-scale reference genome and RAD-based genetic map of yellow starthistle (Centaurea solstitialis) reveal putative structural variation and QTLs associated with invader traits.</title>
        <authorList>
            <person name="Reatini B."/>
            <person name="Cang F.A."/>
            <person name="Jiang Q."/>
            <person name="Mckibben M.T.W."/>
            <person name="Barker M.S."/>
            <person name="Rieseberg L.H."/>
            <person name="Dlugosch K.M."/>
        </authorList>
    </citation>
    <scope>NUCLEOTIDE SEQUENCE</scope>
    <source>
        <strain evidence="3">CAN-66</strain>
        <tissue evidence="3">Leaf</tissue>
    </source>
</reference>
<evidence type="ECO:0000259" key="2">
    <source>
        <dbReference type="PROSITE" id="PS50878"/>
    </source>
</evidence>
<dbReference type="InterPro" id="IPR043502">
    <property type="entry name" value="DNA/RNA_pol_sf"/>
</dbReference>
<keyword evidence="4" id="KW-1185">Reference proteome</keyword>
<dbReference type="CDD" id="cd01650">
    <property type="entry name" value="RT_nLTR_like"/>
    <property type="match status" value="1"/>
</dbReference>
<proteinExistence type="predicted"/>
<gene>
    <name evidence="3" type="ORF">OSB04_019061</name>
</gene>
<dbReference type="EMBL" id="JARYMX010000005">
    <property type="protein sequence ID" value="KAJ9546518.1"/>
    <property type="molecule type" value="Genomic_DNA"/>
</dbReference>
<dbReference type="Proteomes" id="UP001172457">
    <property type="component" value="Chromosome 5"/>
</dbReference>
<feature type="region of interest" description="Disordered" evidence="1">
    <location>
        <begin position="1274"/>
        <end position="1301"/>
    </location>
</feature>
<dbReference type="PANTHER" id="PTHR46890:SF50">
    <property type="entry name" value="RNA-DIRECTED DNA POLYMERASE, EUKARYOTA, REVERSE TRANSCRIPTASE ZINC-BINDING DOMAIN PROTEIN-RELATED"/>
    <property type="match status" value="1"/>
</dbReference>
<dbReference type="InterPro" id="IPR036691">
    <property type="entry name" value="Endo/exonu/phosph_ase_sf"/>
</dbReference>
<accession>A0AA38T930</accession>
<dbReference type="SUPFAM" id="SSF56672">
    <property type="entry name" value="DNA/RNA polymerases"/>
    <property type="match status" value="1"/>
</dbReference>
<dbReference type="InterPro" id="IPR000477">
    <property type="entry name" value="RT_dom"/>
</dbReference>
<name>A0AA38T930_9ASTR</name>
<feature type="region of interest" description="Disordered" evidence="1">
    <location>
        <begin position="43"/>
        <end position="98"/>
    </location>
</feature>
<feature type="compositionally biased region" description="Basic and acidic residues" evidence="1">
    <location>
        <begin position="65"/>
        <end position="98"/>
    </location>
</feature>
<dbReference type="Gene3D" id="3.60.10.10">
    <property type="entry name" value="Endonuclease/exonuclease/phosphatase"/>
    <property type="match status" value="2"/>
</dbReference>
<dbReference type="InterPro" id="IPR052343">
    <property type="entry name" value="Retrotransposon-Effector_Assoc"/>
</dbReference>
<organism evidence="3 4">
    <name type="scientific">Centaurea solstitialis</name>
    <name type="common">yellow star-thistle</name>
    <dbReference type="NCBI Taxonomy" id="347529"/>
    <lineage>
        <taxon>Eukaryota</taxon>
        <taxon>Viridiplantae</taxon>
        <taxon>Streptophyta</taxon>
        <taxon>Embryophyta</taxon>
        <taxon>Tracheophyta</taxon>
        <taxon>Spermatophyta</taxon>
        <taxon>Magnoliopsida</taxon>
        <taxon>eudicotyledons</taxon>
        <taxon>Gunneridae</taxon>
        <taxon>Pentapetalae</taxon>
        <taxon>asterids</taxon>
        <taxon>campanulids</taxon>
        <taxon>Asterales</taxon>
        <taxon>Asteraceae</taxon>
        <taxon>Carduoideae</taxon>
        <taxon>Cardueae</taxon>
        <taxon>Centaureinae</taxon>
        <taxon>Centaurea</taxon>
    </lineage>
</organism>
<dbReference type="SUPFAM" id="SSF56219">
    <property type="entry name" value="DNase I-like"/>
    <property type="match status" value="1"/>
</dbReference>
<sequence>MLGRVMAYDSEEIVDFVSSSSSHSCSDEVDNLWRVSENEDLSEFGSSPTKLSEVSEFASPAEKAPGIKEGEKSAVGEKKGNHLNEREASHVDLSSSRERCHEAVGQTKANGIGLNYADVCAIGPGIAESKSRNGEWATEVRPKEVHLINSIQMERAADYPKSTDQQRIKDGDSDNHSMVAESILPFDDGERSLVASMPMSLAELSVNHLRKGFMLKILSWNLNGMGMESKKKWVCDLVVEHKIRFLCLQETKCSIDNDWQVASVWGYNNKEFVALNSSGHSSGLLTEVVVGKYKDGTSELLECRVGCLRRHFNEVRSADERKGSIFDHRGAKWFNDFIIDAGLSDMNLGGRKFTWMNGDYSKLSKLDRFLVNLGFLDLWPSMNAIALSRVLSDHCPILLGSMFGDFGPIPLKFFNSWLSNPELENLVKETWDIQKFEFEVHSKIERLSRKLRFLKVSIKDWKKSTVRIWEKDIDGLKLKITSIELLAELAKGQDELDKNSDENSLYFQGIINGKLRKSKINGLNVNGNCTTDLDKIKDAVGEFFENIFKEEHPIRPCISSPFFKKISDNQQLWLKAPFTNQEVKDAIWSCGQNKALGPDGFSFEFIRKFWSIVGNDFFDAVKFFESNNRINQGSNACSSRWCPNHAISSLAYYRVINLIGCVSKVVSKVLAEHLKQVVGSVIRNTQSTFIKGRSILDGPLMINELISWARKKTFIFKADFAKAFDSLNWNYLDNVLLQMGFGEKWREWVKGCTRTTNVSVLINGSPTKEFNLGKGVRQGDPLAPFLFILATEGLTVVMCEVGISNLFRGVWLDNSEEEVFMLQFADDTIFVGDWSLDNAKNLIRILKCFEACSGLKINMMKSHLSRVSVTNDEVTKMVRRLNYTEERIPFIYLGLPIFLGASEEKKKICWLAWEKVIRDKPFGGLGIGSLHACNLAMLVKWRWLEKTEPDAPWLKVVQSCNSLPSSSASTIVPNGPNSSTWAKICGTEKDLRELGVNISSHMHLGADGNRWEWDLEPNKSFSVRSLRKVINGIALPFANQETEWIRWISNKVSIFLWRALNRRLGTRDNLLRRRVSISTDICPLCSSNQENVDHVLASCSTFKVVNAYMASWINWWPSNANTVEDLWMAVCSSGGGKKDLEVYKVIGVYKGFNATTFCLEIPHLQPYHKTQIVAQSFTVNRGGSFTAGGEESNWRGRKQWGEVVMLLPECGPPELEIVIDLFHGDEREKVLLILCAMGFSGQSSWRGRKWWEEVRIRLPKCGWPDMEVAVELSESDKRGGDGGLGFLRHQKRQNETKKGHR</sequence>
<dbReference type="InterPro" id="IPR026960">
    <property type="entry name" value="RVT-Znf"/>
</dbReference>
<evidence type="ECO:0000256" key="1">
    <source>
        <dbReference type="SAM" id="MobiDB-lite"/>
    </source>
</evidence>
<protein>
    <recommendedName>
        <fullName evidence="2">Reverse transcriptase domain-containing protein</fullName>
    </recommendedName>
</protein>
<evidence type="ECO:0000313" key="4">
    <source>
        <dbReference type="Proteomes" id="UP001172457"/>
    </source>
</evidence>
<dbReference type="PROSITE" id="PS50878">
    <property type="entry name" value="RT_POL"/>
    <property type="match status" value="1"/>
</dbReference>
<dbReference type="Pfam" id="PF00078">
    <property type="entry name" value="RVT_1"/>
    <property type="match status" value="1"/>
</dbReference>
<feature type="domain" description="Reverse transcriptase" evidence="2">
    <location>
        <begin position="625"/>
        <end position="897"/>
    </location>
</feature>
<dbReference type="PANTHER" id="PTHR46890">
    <property type="entry name" value="NON-LTR RETROLELEMENT REVERSE TRANSCRIPTASE-LIKE PROTEIN-RELATED"/>
    <property type="match status" value="1"/>
</dbReference>
<dbReference type="Pfam" id="PF13966">
    <property type="entry name" value="zf-RVT"/>
    <property type="match status" value="1"/>
</dbReference>
<feature type="compositionally biased region" description="Basic and acidic residues" evidence="1">
    <location>
        <begin position="1292"/>
        <end position="1301"/>
    </location>
</feature>
<comment type="caution">
    <text evidence="3">The sequence shown here is derived from an EMBL/GenBank/DDBJ whole genome shotgun (WGS) entry which is preliminary data.</text>
</comment>
<evidence type="ECO:0000313" key="3">
    <source>
        <dbReference type="EMBL" id="KAJ9546518.1"/>
    </source>
</evidence>